<reference evidence="2" key="1">
    <citation type="journal article" date="2021" name="Mol. Plant Microbe Interact.">
        <title>Complete Genome Sequence of the Plant-Pathogenic Fungus Colletotrichum lupini.</title>
        <authorList>
            <person name="Baroncelli R."/>
            <person name="Pensec F."/>
            <person name="Da Lio D."/>
            <person name="Boufleur T."/>
            <person name="Vicente I."/>
            <person name="Sarrocco S."/>
            <person name="Picot A."/>
            <person name="Baraldi E."/>
            <person name="Sukno S."/>
            <person name="Thon M."/>
            <person name="Le Floch G."/>
        </authorList>
    </citation>
    <scope>NUCLEOTIDE SEQUENCE</scope>
    <source>
        <strain evidence="2">IMI 504893</strain>
    </source>
</reference>
<feature type="region of interest" description="Disordered" evidence="1">
    <location>
        <begin position="94"/>
        <end position="114"/>
    </location>
</feature>
<evidence type="ECO:0000313" key="2">
    <source>
        <dbReference type="EMBL" id="UQC82535.1"/>
    </source>
</evidence>
<proteinExistence type="predicted"/>
<dbReference type="RefSeq" id="XP_049144158.1">
    <property type="nucleotide sequence ID" value="XM_049287015.1"/>
</dbReference>
<dbReference type="GeneID" id="73342025"/>
<dbReference type="AlphaFoldDB" id="A0A9Q8WH91"/>
<organism evidence="2 3">
    <name type="scientific">Colletotrichum lupini</name>
    <dbReference type="NCBI Taxonomy" id="145971"/>
    <lineage>
        <taxon>Eukaryota</taxon>
        <taxon>Fungi</taxon>
        <taxon>Dikarya</taxon>
        <taxon>Ascomycota</taxon>
        <taxon>Pezizomycotina</taxon>
        <taxon>Sordariomycetes</taxon>
        <taxon>Hypocreomycetidae</taxon>
        <taxon>Glomerellales</taxon>
        <taxon>Glomerellaceae</taxon>
        <taxon>Colletotrichum</taxon>
        <taxon>Colletotrichum acutatum species complex</taxon>
    </lineage>
</organism>
<name>A0A9Q8WH91_9PEZI</name>
<gene>
    <name evidence="2" type="ORF">CLUP02_08023</name>
</gene>
<dbReference type="Proteomes" id="UP000830671">
    <property type="component" value="Chromosome 4"/>
</dbReference>
<sequence length="114" mass="12637">MASHEQLFGPILCLSEASIFSPCIDTRSTNINDHISNKGSPNETQESEETITRATESTCLKCIIICSERATTWLWRLSTKVNEHQNLRVICGGAADQDSGDVDYKPNPAIQLNR</sequence>
<keyword evidence="3" id="KW-1185">Reference proteome</keyword>
<dbReference type="EMBL" id="CP019476">
    <property type="protein sequence ID" value="UQC82535.1"/>
    <property type="molecule type" value="Genomic_DNA"/>
</dbReference>
<evidence type="ECO:0000313" key="3">
    <source>
        <dbReference type="Proteomes" id="UP000830671"/>
    </source>
</evidence>
<dbReference type="KEGG" id="clup:CLUP02_08023"/>
<accession>A0A9Q8WH91</accession>
<protein>
    <submittedName>
        <fullName evidence="2">Uncharacterized protein</fullName>
    </submittedName>
</protein>
<evidence type="ECO:0000256" key="1">
    <source>
        <dbReference type="SAM" id="MobiDB-lite"/>
    </source>
</evidence>